<dbReference type="Proteomes" id="UP000215027">
    <property type="component" value="Chromosome I"/>
</dbReference>
<accession>A0A160T633</accession>
<proteinExistence type="predicted"/>
<evidence type="ECO:0000313" key="2">
    <source>
        <dbReference type="Proteomes" id="UP000215027"/>
    </source>
</evidence>
<organism evidence="1 2">
    <name type="scientific">Candidatus Promineifilum breve</name>
    <dbReference type="NCBI Taxonomy" id="1806508"/>
    <lineage>
        <taxon>Bacteria</taxon>
        <taxon>Bacillati</taxon>
        <taxon>Chloroflexota</taxon>
        <taxon>Ardenticatenia</taxon>
        <taxon>Candidatus Promineifilales</taxon>
        <taxon>Candidatus Promineifilaceae</taxon>
        <taxon>Candidatus Promineifilum</taxon>
    </lineage>
</organism>
<dbReference type="EMBL" id="LN890655">
    <property type="protein sequence ID" value="CUS04210.2"/>
    <property type="molecule type" value="Genomic_DNA"/>
</dbReference>
<keyword evidence="2" id="KW-1185">Reference proteome</keyword>
<reference evidence="1" key="1">
    <citation type="submission" date="2016-01" db="EMBL/GenBank/DDBJ databases">
        <authorList>
            <person name="Mcilroy J.S."/>
            <person name="Karst M S."/>
            <person name="Albertsen M."/>
        </authorList>
    </citation>
    <scope>NUCLEOTIDE SEQUENCE</scope>
    <source>
        <strain evidence="1">Cfx-K</strain>
    </source>
</reference>
<name>A0A160T633_9CHLR</name>
<sequence>MLSASALDILPNISPDLGCVRRSSTHEAWAAETVACQELQNGEATIPSGGLLLITSTYCELLAPIGPSCCILSSTLIESLEGLESSLIVCDTRQTANLDNRLTRSAQDYQQ</sequence>
<protein>
    <submittedName>
        <fullName evidence="1">Uncharacterized protein</fullName>
    </submittedName>
</protein>
<evidence type="ECO:0000313" key="1">
    <source>
        <dbReference type="EMBL" id="CUS04210.2"/>
    </source>
</evidence>
<dbReference type="KEGG" id="pbf:CFX0092_A2332"/>
<gene>
    <name evidence="1" type="ORF">CFX0092_A2332</name>
</gene>
<dbReference type="AlphaFoldDB" id="A0A160T633"/>